<accession>A0AA37SEP5</accession>
<gene>
    <name evidence="1" type="ORF">GCM10007872_13150</name>
</gene>
<dbReference type="AlphaFoldDB" id="A0AA37SEP5"/>
<proteinExistence type="predicted"/>
<name>A0AA37SEP5_9PROT</name>
<keyword evidence="2" id="KW-1185">Reference proteome</keyword>
<reference evidence="2" key="1">
    <citation type="journal article" date="2019" name="Int. J. Syst. Evol. Microbiol.">
        <title>The Global Catalogue of Microorganisms (GCM) 10K type strain sequencing project: providing services to taxonomists for standard genome sequencing and annotation.</title>
        <authorList>
            <consortium name="The Broad Institute Genomics Platform"/>
            <consortium name="The Broad Institute Genome Sequencing Center for Infectious Disease"/>
            <person name="Wu L."/>
            <person name="Ma J."/>
        </authorList>
    </citation>
    <scope>NUCLEOTIDE SEQUENCE [LARGE SCALE GENOMIC DNA]</scope>
    <source>
        <strain evidence="2">NBRC 12467</strain>
    </source>
</reference>
<dbReference type="Proteomes" id="UP001156708">
    <property type="component" value="Unassembled WGS sequence"/>
</dbReference>
<evidence type="ECO:0000313" key="1">
    <source>
        <dbReference type="EMBL" id="GLQ84407.1"/>
    </source>
</evidence>
<dbReference type="EMBL" id="BSNZ01000007">
    <property type="protein sequence ID" value="GLQ84407.1"/>
    <property type="molecule type" value="Genomic_DNA"/>
</dbReference>
<evidence type="ECO:0000313" key="2">
    <source>
        <dbReference type="Proteomes" id="UP001156708"/>
    </source>
</evidence>
<protein>
    <submittedName>
        <fullName evidence="1">Uncharacterized protein</fullName>
    </submittedName>
</protein>
<sequence>MDAMVKRDVSNVVSANASQGLPTRKRKKPNVVDIIIVLGVNFEKLRNFDEFTESIIKLNKNRLIVTIKYSDTYCYFI</sequence>
<comment type="caution">
    <text evidence="1">The sequence shown here is derived from an EMBL/GenBank/DDBJ whole genome shotgun (WGS) entry which is preliminary data.</text>
</comment>
<organism evidence="1 2">
    <name type="scientific">Gluconobacter sphaericus NBRC 12467</name>
    <dbReference type="NCBI Taxonomy" id="1307951"/>
    <lineage>
        <taxon>Bacteria</taxon>
        <taxon>Pseudomonadati</taxon>
        <taxon>Pseudomonadota</taxon>
        <taxon>Alphaproteobacteria</taxon>
        <taxon>Acetobacterales</taxon>
        <taxon>Acetobacteraceae</taxon>
        <taxon>Gluconobacter</taxon>
    </lineage>
</organism>